<dbReference type="InterPro" id="IPR017850">
    <property type="entry name" value="Alkaline_phosphatase_core_sf"/>
</dbReference>
<keyword evidence="12" id="KW-1185">Reference proteome</keyword>
<dbReference type="InterPro" id="IPR012160">
    <property type="entry name" value="LtaS-like"/>
</dbReference>
<comment type="subcellular location">
    <subcellularLocation>
        <location evidence="1">Cell membrane</location>
        <topology evidence="1">Multi-pass membrane protein</topology>
    </subcellularLocation>
</comment>
<dbReference type="Gene3D" id="3.40.720.10">
    <property type="entry name" value="Alkaline Phosphatase, subunit A"/>
    <property type="match status" value="1"/>
</dbReference>
<gene>
    <name evidence="11" type="ordered locus">SVI_0166</name>
</gene>
<dbReference type="RefSeq" id="WP_013049452.1">
    <property type="nucleotide sequence ID" value="NC_014012.1"/>
</dbReference>
<evidence type="ECO:0000256" key="2">
    <source>
        <dbReference type="ARBA" id="ARBA00022475"/>
    </source>
</evidence>
<feature type="binding site" evidence="8">
    <location>
        <position position="505"/>
    </location>
    <ligand>
        <name>Mn(2+)</name>
        <dbReference type="ChEBI" id="CHEBI:29035"/>
    </ligand>
</feature>
<evidence type="ECO:0000256" key="4">
    <source>
        <dbReference type="ARBA" id="ARBA00022989"/>
    </source>
</evidence>
<feature type="transmembrane region" description="Helical" evidence="9">
    <location>
        <begin position="87"/>
        <end position="111"/>
    </location>
</feature>
<dbReference type="Pfam" id="PF00884">
    <property type="entry name" value="Sulfatase"/>
    <property type="match status" value="1"/>
</dbReference>
<reference evidence="12" key="1">
    <citation type="journal article" date="2010" name="Mol. Biosyst.">
        <title>Complete genome sequence and comparative analysis of Shewanella violacea, a psychrophilic and piezophilic bacterium from deep sea floor sediments.</title>
        <authorList>
            <person name="Aono E."/>
            <person name="Baba T."/>
            <person name="Ara T."/>
            <person name="Nishi T."/>
            <person name="Nakamichi T."/>
            <person name="Inamoto E."/>
            <person name="Toyonaga H."/>
            <person name="Hasegawa M."/>
            <person name="Takai Y."/>
            <person name="Okumura Y."/>
            <person name="Baba M."/>
            <person name="Tomita M."/>
            <person name="Kato C."/>
            <person name="Oshima T."/>
            <person name="Nakasone K."/>
            <person name="Mori H."/>
        </authorList>
    </citation>
    <scope>NUCLEOTIDE SEQUENCE [LARGE SCALE GENOMIC DNA]</scope>
    <source>
        <strain evidence="12">JCM 10179 / CIP 106290 / LMG 19151 / DSS12</strain>
    </source>
</reference>
<feature type="transmembrane region" description="Helical" evidence="9">
    <location>
        <begin position="144"/>
        <end position="162"/>
    </location>
</feature>
<dbReference type="EMBL" id="AP011177">
    <property type="protein sequence ID" value="BAJ00137.1"/>
    <property type="molecule type" value="Genomic_DNA"/>
</dbReference>
<dbReference type="InterPro" id="IPR000917">
    <property type="entry name" value="Sulfatase_N"/>
</dbReference>
<evidence type="ECO:0000256" key="1">
    <source>
        <dbReference type="ARBA" id="ARBA00004651"/>
    </source>
</evidence>
<feature type="binding site" evidence="8">
    <location>
        <position position="293"/>
    </location>
    <ligand>
        <name>Mn(2+)</name>
        <dbReference type="ChEBI" id="CHEBI:29035"/>
    </ligand>
</feature>
<keyword evidence="7" id="KW-0479">Metal-binding</keyword>
<proteinExistence type="predicted"/>
<dbReference type="PIRSF" id="PIRSF005091">
    <property type="entry name" value="Mmb_sulf_HI1246"/>
    <property type="match status" value="1"/>
</dbReference>
<dbReference type="InterPro" id="IPR050448">
    <property type="entry name" value="OpgB/LTA_synthase_biosynth"/>
</dbReference>
<dbReference type="Proteomes" id="UP000002350">
    <property type="component" value="Chromosome"/>
</dbReference>
<dbReference type="CDD" id="cd16015">
    <property type="entry name" value="LTA_synthase"/>
    <property type="match status" value="1"/>
</dbReference>
<evidence type="ECO:0000256" key="5">
    <source>
        <dbReference type="ARBA" id="ARBA00023136"/>
    </source>
</evidence>
<feature type="transmembrane region" description="Helical" evidence="9">
    <location>
        <begin position="58"/>
        <end position="75"/>
    </location>
</feature>
<sequence>MASRFSFLGPFRSILCFCFIALILVTLSRIGLGLWQIERVSAVDGWSHLLLQGLRVDLATLCWLWGVAALGTAIFSGDHAIGRGWKLILRIWLTLGLWLILFLEVSSPSFIQEYGIRPNRLYIEYLIYPKEVLSMLWGGRKLEMILGFLISGASLVGGWKLSGYLLRDLIYSRWYWRPVIALTVIVITLLGARSSLGHRPLNPALVAFADDPLVNSLVVNSAYSLFFAINQMGNEANAAKIYGRMDEQTIIDTIRRESGRDPSGFPLASAPSVSFNPASYQGKPKNLVIILQESLGARFVGNLGGLPLTPNIDALSKEGWSFENLYATGTRSVRGIEAITTGFTPTPARSVVKLGKSQEGFFSIAELLKSHGYETQFIYGGESHFDNMKSFFLGNGFSNIVDGDDYDNPSFVASWGVSDEDLLRRADQEFKQFHKEGKPFFSLVFSSSNHEPFEFPDDKVELYEQPKQTVNNAVKYADYAVGEFFKLAKQSDYWKDTLFLVVADHDSRVGGASLVPISRFRIPGIILGDGVEPKKDLRVVSQIDMAPTLLSMIGISDSYPMLGQDLTRVSDDWPGRALMQYDKNMAYMRGDDVVVLQPEREATGFKYDFDTETLSVKPQSDEMKQAALSWALWGSMAYQQGLYRSASQEERLAFKPAEDAAKLLLALENEEDNRATSQASEMLLR</sequence>
<evidence type="ECO:0000256" key="7">
    <source>
        <dbReference type="PIRSR" id="PIRSR005091-2"/>
    </source>
</evidence>
<evidence type="ECO:0000256" key="8">
    <source>
        <dbReference type="PIRSR" id="PIRSR005091-3"/>
    </source>
</evidence>
<keyword evidence="3 9" id="KW-0812">Transmembrane</keyword>
<evidence type="ECO:0000256" key="3">
    <source>
        <dbReference type="ARBA" id="ARBA00022692"/>
    </source>
</evidence>
<dbReference type="PANTHER" id="PTHR47371:SF3">
    <property type="entry name" value="PHOSPHOGLYCEROL TRANSFERASE I"/>
    <property type="match status" value="1"/>
</dbReference>
<evidence type="ECO:0000313" key="12">
    <source>
        <dbReference type="Proteomes" id="UP000002350"/>
    </source>
</evidence>
<keyword evidence="2" id="KW-1003">Cell membrane</keyword>
<dbReference type="STRING" id="637905.SVI_0166"/>
<dbReference type="KEGG" id="svo:SVI_0166"/>
<dbReference type="PANTHER" id="PTHR47371">
    <property type="entry name" value="LIPOTEICHOIC ACID SYNTHASE"/>
    <property type="match status" value="1"/>
</dbReference>
<dbReference type="eggNOG" id="COG1368">
    <property type="taxonomic scope" value="Bacteria"/>
</dbReference>
<feature type="binding site" evidence="7">
    <location>
        <position position="450"/>
    </location>
    <ligand>
        <name>substrate</name>
    </ligand>
</feature>
<feature type="domain" description="Sulfatase N-terminal" evidence="10">
    <location>
        <begin position="285"/>
        <end position="555"/>
    </location>
</feature>
<feature type="active site" evidence="6">
    <location>
        <position position="332"/>
    </location>
</feature>
<dbReference type="GO" id="GO:0046872">
    <property type="term" value="F:metal ion binding"/>
    <property type="evidence" value="ECO:0007669"/>
    <property type="project" value="UniProtKB-KW"/>
</dbReference>
<name>D4ZDL5_SHEVD</name>
<keyword evidence="5 9" id="KW-0472">Membrane</keyword>
<feature type="binding site" evidence="8">
    <location>
        <position position="504"/>
    </location>
    <ligand>
        <name>Mn(2+)</name>
        <dbReference type="ChEBI" id="CHEBI:29035"/>
    </ligand>
</feature>
<dbReference type="Gene3D" id="3.30.1120.80">
    <property type="match status" value="1"/>
</dbReference>
<keyword evidence="4 9" id="KW-1133">Transmembrane helix</keyword>
<dbReference type="SUPFAM" id="SSF53649">
    <property type="entry name" value="Alkaline phosphatase-like"/>
    <property type="match status" value="1"/>
</dbReference>
<dbReference type="GO" id="GO:0005886">
    <property type="term" value="C:plasma membrane"/>
    <property type="evidence" value="ECO:0007669"/>
    <property type="project" value="UniProtKB-SubCell"/>
</dbReference>
<dbReference type="HOGENOM" id="CLU_014653_3_1_6"/>
<accession>D4ZDL5</accession>
<protein>
    <submittedName>
        <fullName evidence="11">Sulfatase</fullName>
    </submittedName>
</protein>
<feature type="transmembrane region" description="Helical" evidence="9">
    <location>
        <begin position="174"/>
        <end position="192"/>
    </location>
</feature>
<organism evidence="11 12">
    <name type="scientific">Shewanella violacea (strain JCM 10179 / CIP 106290 / LMG 19151 / DSS12)</name>
    <dbReference type="NCBI Taxonomy" id="637905"/>
    <lineage>
        <taxon>Bacteria</taxon>
        <taxon>Pseudomonadati</taxon>
        <taxon>Pseudomonadota</taxon>
        <taxon>Gammaproteobacteria</taxon>
        <taxon>Alteromonadales</taxon>
        <taxon>Shewanellaceae</taxon>
        <taxon>Shewanella</taxon>
    </lineage>
</organism>
<dbReference type="AlphaFoldDB" id="D4ZDL5"/>
<keyword evidence="7" id="KW-0464">Manganese</keyword>
<evidence type="ECO:0000256" key="9">
    <source>
        <dbReference type="SAM" id="Phobius"/>
    </source>
</evidence>
<evidence type="ECO:0000259" key="10">
    <source>
        <dbReference type="Pfam" id="PF00884"/>
    </source>
</evidence>
<evidence type="ECO:0000256" key="6">
    <source>
        <dbReference type="PIRSR" id="PIRSR005091-1"/>
    </source>
</evidence>
<evidence type="ECO:0000313" key="11">
    <source>
        <dbReference type="EMBL" id="BAJ00137.1"/>
    </source>
</evidence>